<proteinExistence type="predicted"/>
<keyword evidence="1" id="KW-0808">Transferase</keyword>
<comment type="caution">
    <text evidence="1">The sequence shown here is derived from an EMBL/GenBank/DDBJ whole genome shotgun (WGS) entry which is preliminary data.</text>
</comment>
<sequence length="691" mass="78806">MTTTVWFAFAVYHDFTGLGCCLIFAFMSKKGDHSFGFRKPCQTRTRKMVLVLGFMAFMVLAFQIFRLSSGGALSHLFPTAQFPDQEVSGLLHDAGSSLMRVGKFSLLSELQNSLNQSIILKDPEKSERLHLKGKADEHVKETGEQLEEDDDDTNVDETDEFLLDIRDDDTELKKIGDSVDGFITLEKVGEKEKGLAKKNVSEFTDSVSDGIDKLKPMEQNALDEKSTYQGHTISAQSDDGSGEKSSDPSTNVASNSGSEGQQQTKVLSLEKGFMKIIPMDRTSVGARTPSPKKRMKKKKKRNLPPAYTSIKPQWSAARDRQLLAIRAQIESASLIRNDGELYAPAFRNISMFKRSYELMQRNLKVYVYKEGEKPIFHQPLLRGIYASEGWFMKLLEGSKHFVVRDPRKAHLFYIPFSSRLLQFALHTPNSHNRRALKEFLQNYVNTIAAKYPFWNRTGGADHFLVACHDWASYETRHTTGLAIRALCNADTHDGFILGKDVSFPETYVRSAANPLRDLGGMPANKRPTLAFFAGNLHGRLRPILLQHWENKDPDMKIIGPMPGGVQSKMDYIEHMKNSKYCICPRGHEVNSPRIVESIFYECVPVIISDNYVPPFFEVLNWEVFSVIVAEKDVPRLKEILVLINEEKYLELQLGVRKVQQHFLWHSMPVKYDLFHMTLHSIWYNRLYQIRI</sequence>
<dbReference type="Proteomes" id="UP000827976">
    <property type="component" value="Chromosome 4"/>
</dbReference>
<keyword evidence="2" id="KW-1185">Reference proteome</keyword>
<protein>
    <submittedName>
        <fullName evidence="1">Xylogalacturonan beta-1,3-xylosyltransferase protein</fullName>
        <ecNumber evidence="1">2.4.2.41</ecNumber>
    </submittedName>
</protein>
<evidence type="ECO:0000313" key="2">
    <source>
        <dbReference type="Proteomes" id="UP000827976"/>
    </source>
</evidence>
<accession>A0ACB7WD53</accession>
<name>A0ACB7WD53_DIOAL</name>
<gene>
    <name evidence="1" type="ORF">IHE45_04G062000</name>
</gene>
<dbReference type="EC" id="2.4.2.41" evidence="1"/>
<keyword evidence="1" id="KW-0328">Glycosyltransferase</keyword>
<organism evidence="1 2">
    <name type="scientific">Dioscorea alata</name>
    <name type="common">Purple yam</name>
    <dbReference type="NCBI Taxonomy" id="55571"/>
    <lineage>
        <taxon>Eukaryota</taxon>
        <taxon>Viridiplantae</taxon>
        <taxon>Streptophyta</taxon>
        <taxon>Embryophyta</taxon>
        <taxon>Tracheophyta</taxon>
        <taxon>Spermatophyta</taxon>
        <taxon>Magnoliopsida</taxon>
        <taxon>Liliopsida</taxon>
        <taxon>Dioscoreales</taxon>
        <taxon>Dioscoreaceae</taxon>
        <taxon>Dioscorea</taxon>
    </lineage>
</organism>
<reference evidence="2" key="1">
    <citation type="journal article" date="2022" name="Nat. Commun.">
        <title>Chromosome evolution and the genetic basis of agronomically important traits in greater yam.</title>
        <authorList>
            <person name="Bredeson J.V."/>
            <person name="Lyons J.B."/>
            <person name="Oniyinde I.O."/>
            <person name="Okereke N.R."/>
            <person name="Kolade O."/>
            <person name="Nnabue I."/>
            <person name="Nwadili C.O."/>
            <person name="Hribova E."/>
            <person name="Parker M."/>
            <person name="Nwogha J."/>
            <person name="Shu S."/>
            <person name="Carlson J."/>
            <person name="Kariba R."/>
            <person name="Muthemba S."/>
            <person name="Knop K."/>
            <person name="Barton G.J."/>
            <person name="Sherwood A.V."/>
            <person name="Lopez-Montes A."/>
            <person name="Asiedu R."/>
            <person name="Jamnadass R."/>
            <person name="Muchugi A."/>
            <person name="Goodstein D."/>
            <person name="Egesi C.N."/>
            <person name="Featherston J."/>
            <person name="Asfaw A."/>
            <person name="Simpson G.G."/>
            <person name="Dolezel J."/>
            <person name="Hendre P.S."/>
            <person name="Van Deynze A."/>
            <person name="Kumar P.L."/>
            <person name="Obidiegwu J.E."/>
            <person name="Bhattacharjee R."/>
            <person name="Rokhsar D.S."/>
        </authorList>
    </citation>
    <scope>NUCLEOTIDE SEQUENCE [LARGE SCALE GENOMIC DNA]</scope>
    <source>
        <strain evidence="2">cv. TDa95/00328</strain>
    </source>
</reference>
<evidence type="ECO:0000313" key="1">
    <source>
        <dbReference type="EMBL" id="KAH7685778.1"/>
    </source>
</evidence>
<dbReference type="EMBL" id="CM037014">
    <property type="protein sequence ID" value="KAH7685778.1"/>
    <property type="molecule type" value="Genomic_DNA"/>
</dbReference>